<dbReference type="EMBL" id="QBMN01000072">
    <property type="protein sequence ID" value="PZO40694.1"/>
    <property type="molecule type" value="Genomic_DNA"/>
</dbReference>
<dbReference type="InterPro" id="IPR000073">
    <property type="entry name" value="AB_hydrolase_1"/>
</dbReference>
<sequence length="283" mass="30933">MKLHYEEQGKGFPILCLHGHPGSAKTMGVFTAGLRDRYRTLAPDLRGYGRSQTRSPFDLEDSLTDLVELLDTLGIERCLVLGWSLGGILAIELALRHPERVAGLILIATAARPVGAHPPTSWVELLNTGLGSILNVLAPGNRLVRHGLGPRSLYRYLLRQHTPHAYHRLAKEGFWAFLGTSPLAHRALNRALARRYNRLPDVGAIAVPCLVLCGAEDCHITAAASLETAAHLPTAESHCYPHTAHLLPWEIPEQLLDDIQHWLNQHQSTLKAGGGGNCSDQPA</sequence>
<evidence type="ECO:0000313" key="3">
    <source>
        <dbReference type="Proteomes" id="UP000249081"/>
    </source>
</evidence>
<keyword evidence="2" id="KW-0378">Hydrolase</keyword>
<dbReference type="InterPro" id="IPR000639">
    <property type="entry name" value="Epox_hydrolase-like"/>
</dbReference>
<protein>
    <submittedName>
        <fullName evidence="2">Alpha/beta hydrolase</fullName>
    </submittedName>
</protein>
<organism evidence="2 3">
    <name type="scientific">Shackletoniella antarctica</name>
    <dbReference type="NCBI Taxonomy" id="268115"/>
    <lineage>
        <taxon>Bacteria</taxon>
        <taxon>Bacillati</taxon>
        <taxon>Cyanobacteriota</taxon>
        <taxon>Cyanophyceae</taxon>
        <taxon>Oculatellales</taxon>
        <taxon>Oculatellaceae</taxon>
        <taxon>Shackletoniella</taxon>
    </lineage>
</organism>
<gene>
    <name evidence="2" type="ORF">DCF17_11620</name>
</gene>
<dbReference type="GO" id="GO:0016787">
    <property type="term" value="F:hydrolase activity"/>
    <property type="evidence" value="ECO:0007669"/>
    <property type="project" value="UniProtKB-KW"/>
</dbReference>
<name>A0A2W4W684_9CYAN</name>
<dbReference type="PANTHER" id="PTHR43798">
    <property type="entry name" value="MONOACYLGLYCEROL LIPASE"/>
    <property type="match status" value="1"/>
</dbReference>
<dbReference type="AlphaFoldDB" id="A0A2W4W684"/>
<evidence type="ECO:0000259" key="1">
    <source>
        <dbReference type="Pfam" id="PF12697"/>
    </source>
</evidence>
<evidence type="ECO:0000313" key="2">
    <source>
        <dbReference type="EMBL" id="PZO40694.1"/>
    </source>
</evidence>
<dbReference type="Gene3D" id="3.40.50.1820">
    <property type="entry name" value="alpha/beta hydrolase"/>
    <property type="match status" value="1"/>
</dbReference>
<accession>A0A2W4W684</accession>
<dbReference type="PRINTS" id="PR00111">
    <property type="entry name" value="ABHYDROLASE"/>
</dbReference>
<dbReference type="SUPFAM" id="SSF53474">
    <property type="entry name" value="alpha/beta-Hydrolases"/>
    <property type="match status" value="1"/>
</dbReference>
<dbReference type="Pfam" id="PF12697">
    <property type="entry name" value="Abhydrolase_6"/>
    <property type="match status" value="1"/>
</dbReference>
<dbReference type="PRINTS" id="PR00412">
    <property type="entry name" value="EPOXHYDRLASE"/>
</dbReference>
<dbReference type="InterPro" id="IPR050266">
    <property type="entry name" value="AB_hydrolase_sf"/>
</dbReference>
<proteinExistence type="predicted"/>
<dbReference type="Proteomes" id="UP000249081">
    <property type="component" value="Unassembled WGS sequence"/>
</dbReference>
<comment type="caution">
    <text evidence="2">The sequence shown here is derived from an EMBL/GenBank/DDBJ whole genome shotgun (WGS) entry which is preliminary data.</text>
</comment>
<reference evidence="3" key="1">
    <citation type="submission" date="2018-04" db="EMBL/GenBank/DDBJ databases">
        <authorList>
            <person name="Cornet L."/>
        </authorList>
    </citation>
    <scope>NUCLEOTIDE SEQUENCE [LARGE SCALE GENOMIC DNA]</scope>
</reference>
<feature type="domain" description="AB hydrolase-1" evidence="1">
    <location>
        <begin position="14"/>
        <end position="255"/>
    </location>
</feature>
<reference evidence="2 3" key="2">
    <citation type="submission" date="2018-06" db="EMBL/GenBank/DDBJ databases">
        <title>Metagenomic assembly of (sub)arctic Cyanobacteria and their associated microbiome from non-axenic cultures.</title>
        <authorList>
            <person name="Baurain D."/>
        </authorList>
    </citation>
    <scope>NUCLEOTIDE SEQUENCE [LARGE SCALE GENOMIC DNA]</scope>
    <source>
        <strain evidence="2">ULC041bin1</strain>
    </source>
</reference>
<dbReference type="InterPro" id="IPR029058">
    <property type="entry name" value="AB_hydrolase_fold"/>
</dbReference>